<sequence>MTIGLSRPVPSRPAAGSSSGCTRLDRSARDAVLKLAAQSRTAKCVGLRGLSRRTSQKNMMLAASSCFCFYG</sequence>
<keyword evidence="3" id="KW-1185">Reference proteome</keyword>
<reference evidence="2 3" key="1">
    <citation type="submission" date="2021-03" db="EMBL/GenBank/DDBJ databases">
        <authorList>
            <person name="King G.J."/>
            <person name="Bancroft I."/>
            <person name="Baten A."/>
            <person name="Bloomfield J."/>
            <person name="Borpatragohain P."/>
            <person name="He Z."/>
            <person name="Irish N."/>
            <person name="Irwin J."/>
            <person name="Liu K."/>
            <person name="Mauleon R.P."/>
            <person name="Moore J."/>
            <person name="Morris R."/>
            <person name="Ostergaard L."/>
            <person name="Wang B."/>
            <person name="Wells R."/>
        </authorList>
    </citation>
    <scope>NUCLEOTIDE SEQUENCE [LARGE SCALE GENOMIC DNA]</scope>
    <source>
        <strain evidence="2">R-o-18</strain>
        <tissue evidence="2">Leaf</tissue>
    </source>
</reference>
<accession>A0ABQ7KMJ3</accession>
<evidence type="ECO:0000313" key="2">
    <source>
        <dbReference type="EMBL" id="KAG5375729.1"/>
    </source>
</evidence>
<organism evidence="2 3">
    <name type="scientific">Brassica rapa subsp. trilocularis</name>
    <dbReference type="NCBI Taxonomy" id="1813537"/>
    <lineage>
        <taxon>Eukaryota</taxon>
        <taxon>Viridiplantae</taxon>
        <taxon>Streptophyta</taxon>
        <taxon>Embryophyta</taxon>
        <taxon>Tracheophyta</taxon>
        <taxon>Spermatophyta</taxon>
        <taxon>Magnoliopsida</taxon>
        <taxon>eudicotyledons</taxon>
        <taxon>Gunneridae</taxon>
        <taxon>Pentapetalae</taxon>
        <taxon>rosids</taxon>
        <taxon>malvids</taxon>
        <taxon>Brassicales</taxon>
        <taxon>Brassicaceae</taxon>
        <taxon>Brassiceae</taxon>
        <taxon>Brassica</taxon>
    </lineage>
</organism>
<feature type="region of interest" description="Disordered" evidence="1">
    <location>
        <begin position="1"/>
        <end position="23"/>
    </location>
</feature>
<dbReference type="EMBL" id="JADBGQ010000010">
    <property type="protein sequence ID" value="KAG5375729.1"/>
    <property type="molecule type" value="Genomic_DNA"/>
</dbReference>
<proteinExistence type="predicted"/>
<name>A0ABQ7KMJ3_BRACM</name>
<gene>
    <name evidence="2" type="primary">A10p006400.1_BraROA</name>
    <name evidence="2" type="ORF">IGI04_040325</name>
</gene>
<evidence type="ECO:0000313" key="3">
    <source>
        <dbReference type="Proteomes" id="UP000823674"/>
    </source>
</evidence>
<comment type="caution">
    <text evidence="2">The sequence shown here is derived from an EMBL/GenBank/DDBJ whole genome shotgun (WGS) entry which is preliminary data.</text>
</comment>
<evidence type="ECO:0000256" key="1">
    <source>
        <dbReference type="SAM" id="MobiDB-lite"/>
    </source>
</evidence>
<protein>
    <submittedName>
        <fullName evidence="2">Uncharacterized protein</fullName>
    </submittedName>
</protein>
<dbReference type="Proteomes" id="UP000823674">
    <property type="component" value="Chromosome A10"/>
</dbReference>